<dbReference type="Proteomes" id="UP000026915">
    <property type="component" value="Chromosome 1"/>
</dbReference>
<sequence length="83" mass="9364">MLIMWIVGGPSILPSIDRKHNFPLKNKKDFLVNFQRCRNQRKLKNSQNRNQGKRPTTDATGSGHQAGDGKTMLGDPFLDIVSK</sequence>
<keyword evidence="3" id="KW-1185">Reference proteome</keyword>
<reference evidence="2 3" key="1">
    <citation type="journal article" date="2013" name="Genome Biol.">
        <title>The genome sequence of the most widely cultivated cacao type and its use to identify candidate genes regulating pod color.</title>
        <authorList>
            <person name="Motamayor J.C."/>
            <person name="Mockaitis K."/>
            <person name="Schmutz J."/>
            <person name="Haiminen N."/>
            <person name="Iii D.L."/>
            <person name="Cornejo O."/>
            <person name="Findley S.D."/>
            <person name="Zheng P."/>
            <person name="Utro F."/>
            <person name="Royaert S."/>
            <person name="Saski C."/>
            <person name="Jenkins J."/>
            <person name="Podicheti R."/>
            <person name="Zhao M."/>
            <person name="Scheffler B.E."/>
            <person name="Stack J.C."/>
            <person name="Feltus F.A."/>
            <person name="Mustiga G.M."/>
            <person name="Amores F."/>
            <person name="Phillips W."/>
            <person name="Marelli J.P."/>
            <person name="May G.D."/>
            <person name="Shapiro H."/>
            <person name="Ma J."/>
            <person name="Bustamante C.D."/>
            <person name="Schnell R.J."/>
            <person name="Main D."/>
            <person name="Gilbert D."/>
            <person name="Parida L."/>
            <person name="Kuhn D.N."/>
        </authorList>
    </citation>
    <scope>NUCLEOTIDE SEQUENCE [LARGE SCALE GENOMIC DNA]</scope>
    <source>
        <strain evidence="3">cv. Matina 1-6</strain>
    </source>
</reference>
<organism evidence="2 3">
    <name type="scientific">Theobroma cacao</name>
    <name type="common">Cacao</name>
    <name type="synonym">Cocoa</name>
    <dbReference type="NCBI Taxonomy" id="3641"/>
    <lineage>
        <taxon>Eukaryota</taxon>
        <taxon>Viridiplantae</taxon>
        <taxon>Streptophyta</taxon>
        <taxon>Embryophyta</taxon>
        <taxon>Tracheophyta</taxon>
        <taxon>Spermatophyta</taxon>
        <taxon>Magnoliopsida</taxon>
        <taxon>eudicotyledons</taxon>
        <taxon>Gunneridae</taxon>
        <taxon>Pentapetalae</taxon>
        <taxon>rosids</taxon>
        <taxon>malvids</taxon>
        <taxon>Malvales</taxon>
        <taxon>Malvaceae</taxon>
        <taxon>Byttnerioideae</taxon>
        <taxon>Theobroma</taxon>
    </lineage>
</organism>
<feature type="region of interest" description="Disordered" evidence="1">
    <location>
        <begin position="38"/>
        <end position="83"/>
    </location>
</feature>
<accession>A0A061DQJ4</accession>
<protein>
    <submittedName>
        <fullName evidence="2">Uncharacterized protein</fullName>
    </submittedName>
</protein>
<dbReference type="Gramene" id="EOX95084">
    <property type="protein sequence ID" value="EOX95084"/>
    <property type="gene ID" value="TCM_004656"/>
</dbReference>
<name>A0A061DQJ4_THECC</name>
<dbReference type="EMBL" id="CM001879">
    <property type="protein sequence ID" value="EOX95084.1"/>
    <property type="molecule type" value="Genomic_DNA"/>
</dbReference>
<dbReference type="InParanoid" id="A0A061DQJ4"/>
<gene>
    <name evidence="2" type="ORF">TCM_004656</name>
</gene>
<dbReference type="AlphaFoldDB" id="A0A061DQJ4"/>
<proteinExistence type="predicted"/>
<feature type="compositionally biased region" description="Polar residues" evidence="1">
    <location>
        <begin position="45"/>
        <end position="63"/>
    </location>
</feature>
<evidence type="ECO:0000313" key="3">
    <source>
        <dbReference type="Proteomes" id="UP000026915"/>
    </source>
</evidence>
<evidence type="ECO:0000256" key="1">
    <source>
        <dbReference type="SAM" id="MobiDB-lite"/>
    </source>
</evidence>
<evidence type="ECO:0000313" key="2">
    <source>
        <dbReference type="EMBL" id="EOX95084.1"/>
    </source>
</evidence>
<dbReference type="HOGENOM" id="CLU_2547142_0_0_1"/>